<evidence type="ECO:0000313" key="5">
    <source>
        <dbReference type="EMBL" id="KAK2990311.1"/>
    </source>
</evidence>
<dbReference type="SUPFAM" id="SSF52058">
    <property type="entry name" value="L domain-like"/>
    <property type="match status" value="2"/>
</dbReference>
<dbReference type="AlphaFoldDB" id="A0AA88S1L6"/>
<sequence>YIPETFRSPISLVTLDLSHNNLHGLILKSLEALSHLTYSNISFNNEEIQSGGPFENFTQANLLRRMKLWFYGESMPFRNDSYKSAKTLGYLDSQQAATSVPVRGQNNGLPTNSLYEGAKKKRNSNSNSVVGRNFSHKHMLGVFLVSASPTTSKSHSRMEKAICFLFLVEAVFFIQSIRMSCSAPLRSVTSITTDQSALLALKARVVTLDPHGLFVTNWSSATPVCDWVGVICSRRHNRVAALNLSNMGLVGTIPPDIGNISFLASLDISNNSFSGSLPKRWLICVG</sequence>
<gene>
    <name evidence="5" type="ORF">RJ640_029938</name>
</gene>
<dbReference type="InterPro" id="IPR032675">
    <property type="entry name" value="LRR_dom_sf"/>
</dbReference>
<proteinExistence type="predicted"/>
<organism evidence="5 6">
    <name type="scientific">Escallonia rubra</name>
    <dbReference type="NCBI Taxonomy" id="112253"/>
    <lineage>
        <taxon>Eukaryota</taxon>
        <taxon>Viridiplantae</taxon>
        <taxon>Streptophyta</taxon>
        <taxon>Embryophyta</taxon>
        <taxon>Tracheophyta</taxon>
        <taxon>Spermatophyta</taxon>
        <taxon>Magnoliopsida</taxon>
        <taxon>eudicotyledons</taxon>
        <taxon>Gunneridae</taxon>
        <taxon>Pentapetalae</taxon>
        <taxon>asterids</taxon>
        <taxon>campanulids</taxon>
        <taxon>Escalloniales</taxon>
        <taxon>Escalloniaceae</taxon>
        <taxon>Escallonia</taxon>
    </lineage>
</organism>
<dbReference type="PANTHER" id="PTHR48060:SF21">
    <property type="entry name" value="L DOMAIN-LIKE PROTEIN"/>
    <property type="match status" value="1"/>
</dbReference>
<keyword evidence="2" id="KW-0732">Signal</keyword>
<dbReference type="Proteomes" id="UP001187471">
    <property type="component" value="Unassembled WGS sequence"/>
</dbReference>
<evidence type="ECO:0000259" key="4">
    <source>
        <dbReference type="Pfam" id="PF08263"/>
    </source>
</evidence>
<evidence type="ECO:0000256" key="1">
    <source>
        <dbReference type="ARBA" id="ARBA00022614"/>
    </source>
</evidence>
<accession>A0AA88S1L6</accession>
<dbReference type="InterPro" id="IPR053211">
    <property type="entry name" value="DNA_repair-toleration"/>
</dbReference>
<dbReference type="InterPro" id="IPR001611">
    <property type="entry name" value="Leu-rich_rpt"/>
</dbReference>
<dbReference type="Gene3D" id="3.80.10.10">
    <property type="entry name" value="Ribonuclease Inhibitor"/>
    <property type="match status" value="2"/>
</dbReference>
<evidence type="ECO:0000256" key="2">
    <source>
        <dbReference type="ARBA" id="ARBA00022729"/>
    </source>
</evidence>
<keyword evidence="3" id="KW-0677">Repeat</keyword>
<evidence type="ECO:0000256" key="3">
    <source>
        <dbReference type="ARBA" id="ARBA00022737"/>
    </source>
</evidence>
<dbReference type="EMBL" id="JAVXUO010000660">
    <property type="protein sequence ID" value="KAK2990311.1"/>
    <property type="molecule type" value="Genomic_DNA"/>
</dbReference>
<evidence type="ECO:0000313" key="6">
    <source>
        <dbReference type="Proteomes" id="UP001187471"/>
    </source>
</evidence>
<protein>
    <recommendedName>
        <fullName evidence="4">Leucine-rich repeat-containing N-terminal plant-type domain-containing protein</fullName>
    </recommendedName>
</protein>
<dbReference type="Pfam" id="PF00560">
    <property type="entry name" value="LRR_1"/>
    <property type="match status" value="2"/>
</dbReference>
<name>A0AA88S1L6_9ASTE</name>
<dbReference type="Pfam" id="PF08263">
    <property type="entry name" value="LRRNT_2"/>
    <property type="match status" value="1"/>
</dbReference>
<feature type="non-terminal residue" evidence="5">
    <location>
        <position position="1"/>
    </location>
</feature>
<comment type="caution">
    <text evidence="5">The sequence shown here is derived from an EMBL/GenBank/DDBJ whole genome shotgun (WGS) entry which is preliminary data.</text>
</comment>
<dbReference type="InterPro" id="IPR013210">
    <property type="entry name" value="LRR_N_plant-typ"/>
</dbReference>
<reference evidence="5" key="1">
    <citation type="submission" date="2022-12" db="EMBL/GenBank/DDBJ databases">
        <title>Draft genome assemblies for two species of Escallonia (Escalloniales).</title>
        <authorList>
            <person name="Chanderbali A."/>
            <person name="Dervinis C."/>
            <person name="Anghel I."/>
            <person name="Soltis D."/>
            <person name="Soltis P."/>
            <person name="Zapata F."/>
        </authorList>
    </citation>
    <scope>NUCLEOTIDE SEQUENCE</scope>
    <source>
        <strain evidence="5">UCBG92.1500</strain>
        <tissue evidence="5">Leaf</tissue>
    </source>
</reference>
<feature type="domain" description="Leucine-rich repeat-containing N-terminal plant-type" evidence="4">
    <location>
        <begin position="193"/>
        <end position="233"/>
    </location>
</feature>
<keyword evidence="6" id="KW-1185">Reference proteome</keyword>
<dbReference type="PANTHER" id="PTHR48060">
    <property type="entry name" value="DNA DAMAGE-REPAIR/TOLERATION PROTEIN DRT100"/>
    <property type="match status" value="1"/>
</dbReference>
<keyword evidence="1" id="KW-0433">Leucine-rich repeat</keyword>